<dbReference type="RefSeq" id="WP_115731602.1">
    <property type="nucleotide sequence ID" value="NZ_BAAAVY010000002.1"/>
</dbReference>
<reference evidence="1 2" key="1">
    <citation type="submission" date="2018-06" db="EMBL/GenBank/DDBJ databases">
        <authorList>
            <consortium name="Pathogen Informatics"/>
            <person name="Doyle S."/>
        </authorList>
    </citation>
    <scope>NUCLEOTIDE SEQUENCE [LARGE SCALE GENOMIC DNA]</scope>
    <source>
        <strain evidence="1 2">NCTC10684</strain>
    </source>
</reference>
<evidence type="ECO:0000313" key="1">
    <source>
        <dbReference type="EMBL" id="SUU89432.1"/>
    </source>
</evidence>
<dbReference type="Proteomes" id="UP000254701">
    <property type="component" value="Unassembled WGS sequence"/>
</dbReference>
<dbReference type="OrthoDB" id="7469880at2"/>
<dbReference type="SUPFAM" id="SSF50199">
    <property type="entry name" value="Staphylococcal nuclease"/>
    <property type="match status" value="1"/>
</dbReference>
<proteinExistence type="predicted"/>
<accession>A0A380WM81</accession>
<sequence>MIGLLAATILSCSTLTAVDGDTIRCNGQNMRLIGDGVPFKTGIDTPEIGRAKCERERMLGREAKKRLAELIQDPGLRIEDTGQRDRTSPRRPLVRIRLSDGRLAENVLLAEGHAMIWRPKVKRPWCG</sequence>
<dbReference type="AlphaFoldDB" id="A0A380WM81"/>
<dbReference type="EMBL" id="UFSM01000001">
    <property type="protein sequence ID" value="SUU89432.1"/>
    <property type="molecule type" value="Genomic_DNA"/>
</dbReference>
<protein>
    <recommendedName>
        <fullName evidence="3">Nuclease</fullName>
    </recommendedName>
</protein>
<name>A0A380WM81_AMIAI</name>
<dbReference type="Gene3D" id="2.40.50.90">
    <property type="match status" value="1"/>
</dbReference>
<gene>
    <name evidence="1" type="ORF">NCTC10684_02672</name>
</gene>
<dbReference type="InterPro" id="IPR035437">
    <property type="entry name" value="SNase_OB-fold_sf"/>
</dbReference>
<evidence type="ECO:0000313" key="2">
    <source>
        <dbReference type="Proteomes" id="UP000254701"/>
    </source>
</evidence>
<evidence type="ECO:0008006" key="3">
    <source>
        <dbReference type="Google" id="ProtNLM"/>
    </source>
</evidence>
<organism evidence="1 2">
    <name type="scientific">Aminobacter aminovorans</name>
    <name type="common">Chelatobacter heintzii</name>
    <dbReference type="NCBI Taxonomy" id="83263"/>
    <lineage>
        <taxon>Bacteria</taxon>
        <taxon>Pseudomonadati</taxon>
        <taxon>Pseudomonadota</taxon>
        <taxon>Alphaproteobacteria</taxon>
        <taxon>Hyphomicrobiales</taxon>
        <taxon>Phyllobacteriaceae</taxon>
        <taxon>Aminobacter</taxon>
    </lineage>
</organism>